<evidence type="ECO:0000313" key="2">
    <source>
        <dbReference type="Proteomes" id="UP001060215"/>
    </source>
</evidence>
<proteinExistence type="predicted"/>
<accession>A0ACC0IF06</accession>
<protein>
    <submittedName>
        <fullName evidence="1">Uncharacterized protein</fullName>
    </submittedName>
</protein>
<organism evidence="1 2">
    <name type="scientific">Camellia lanceoleosa</name>
    <dbReference type="NCBI Taxonomy" id="1840588"/>
    <lineage>
        <taxon>Eukaryota</taxon>
        <taxon>Viridiplantae</taxon>
        <taxon>Streptophyta</taxon>
        <taxon>Embryophyta</taxon>
        <taxon>Tracheophyta</taxon>
        <taxon>Spermatophyta</taxon>
        <taxon>Magnoliopsida</taxon>
        <taxon>eudicotyledons</taxon>
        <taxon>Gunneridae</taxon>
        <taxon>Pentapetalae</taxon>
        <taxon>asterids</taxon>
        <taxon>Ericales</taxon>
        <taxon>Theaceae</taxon>
        <taxon>Camellia</taxon>
    </lineage>
</organism>
<comment type="caution">
    <text evidence="1">The sequence shown here is derived from an EMBL/GenBank/DDBJ whole genome shotgun (WGS) entry which is preliminary data.</text>
</comment>
<dbReference type="Proteomes" id="UP001060215">
    <property type="component" value="Chromosome 6"/>
</dbReference>
<reference evidence="1 2" key="1">
    <citation type="journal article" date="2022" name="Plant J.">
        <title>Chromosome-level genome of Camellia lanceoleosa provides a valuable resource for understanding genome evolution and self-incompatibility.</title>
        <authorList>
            <person name="Gong W."/>
            <person name="Xiao S."/>
            <person name="Wang L."/>
            <person name="Liao Z."/>
            <person name="Chang Y."/>
            <person name="Mo W."/>
            <person name="Hu G."/>
            <person name="Li W."/>
            <person name="Zhao G."/>
            <person name="Zhu H."/>
            <person name="Hu X."/>
            <person name="Ji K."/>
            <person name="Xiang X."/>
            <person name="Song Q."/>
            <person name="Yuan D."/>
            <person name="Jin S."/>
            <person name="Zhang L."/>
        </authorList>
    </citation>
    <scope>NUCLEOTIDE SEQUENCE [LARGE SCALE GENOMIC DNA]</scope>
    <source>
        <strain evidence="1">SQ_2022a</strain>
    </source>
</reference>
<dbReference type="EMBL" id="CM045763">
    <property type="protein sequence ID" value="KAI8023514.1"/>
    <property type="molecule type" value="Genomic_DNA"/>
</dbReference>
<keyword evidence="2" id="KW-1185">Reference proteome</keyword>
<evidence type="ECO:0000313" key="1">
    <source>
        <dbReference type="EMBL" id="KAI8023514.1"/>
    </source>
</evidence>
<gene>
    <name evidence="1" type="ORF">LOK49_LG03G01608</name>
</gene>
<sequence length="73" mass="7907">MTPRTTSSTRVAPSLPSNIPLQAPGSWRYYFPKPKKSPNPKTAFSHSQLLLSPQLGGVGSPQSSSPPPMRVEF</sequence>
<name>A0ACC0IF06_9ERIC</name>